<dbReference type="EMBL" id="CP061800">
    <property type="protein sequence ID" value="QTA84967.1"/>
    <property type="molecule type" value="Genomic_DNA"/>
</dbReference>
<protein>
    <recommendedName>
        <fullName evidence="3">Type II toxin-antitoxin system HicA family toxin</fullName>
    </recommendedName>
</protein>
<name>A0A975BGA0_9BACT</name>
<evidence type="ECO:0000313" key="2">
    <source>
        <dbReference type="Proteomes" id="UP000663722"/>
    </source>
</evidence>
<dbReference type="KEGG" id="dmm:dnm_009710"/>
<gene>
    <name evidence="1" type="ORF">dnm_009710</name>
</gene>
<keyword evidence="2" id="KW-1185">Reference proteome</keyword>
<dbReference type="RefSeq" id="WP_207681218.1">
    <property type="nucleotide sequence ID" value="NZ_CP061800.1"/>
</dbReference>
<accession>A0A975BGA0</accession>
<evidence type="ECO:0008006" key="3">
    <source>
        <dbReference type="Google" id="ProtNLM"/>
    </source>
</evidence>
<proteinExistence type="predicted"/>
<dbReference type="Proteomes" id="UP000663722">
    <property type="component" value="Chromosome"/>
</dbReference>
<organism evidence="1 2">
    <name type="scientific">Desulfonema magnum</name>
    <dbReference type="NCBI Taxonomy" id="45655"/>
    <lineage>
        <taxon>Bacteria</taxon>
        <taxon>Pseudomonadati</taxon>
        <taxon>Thermodesulfobacteriota</taxon>
        <taxon>Desulfobacteria</taxon>
        <taxon>Desulfobacterales</taxon>
        <taxon>Desulfococcaceae</taxon>
        <taxon>Desulfonema</taxon>
    </lineage>
</organism>
<reference evidence="1" key="1">
    <citation type="journal article" date="2021" name="Microb. Physiol.">
        <title>Proteogenomic Insights into the Physiology of Marine, Sulfate-Reducing, Filamentous Desulfonema limicola and Desulfonema magnum.</title>
        <authorList>
            <person name="Schnaars V."/>
            <person name="Wohlbrand L."/>
            <person name="Scheve S."/>
            <person name="Hinrichs C."/>
            <person name="Reinhardt R."/>
            <person name="Rabus R."/>
        </authorList>
    </citation>
    <scope>NUCLEOTIDE SEQUENCE</scope>
    <source>
        <strain evidence="1">4be13</strain>
    </source>
</reference>
<evidence type="ECO:0000313" key="1">
    <source>
        <dbReference type="EMBL" id="QTA84967.1"/>
    </source>
</evidence>
<dbReference type="AlphaFoldDB" id="A0A975BGA0"/>
<sequence length="82" mass="9548">MFKKVTYGELGEFLASLGFEEIKRSHHIIFQNTDFDSLITLPRHRRNKIVESRHLSMIRGNLVGKGVLNKDMFHNFGETETN</sequence>